<proteinExistence type="predicted"/>
<protein>
    <submittedName>
        <fullName evidence="7">ABC transporter permease</fullName>
    </submittedName>
</protein>
<keyword evidence="2 5" id="KW-0812">Transmembrane</keyword>
<keyword evidence="3 5" id="KW-1133">Transmembrane helix</keyword>
<evidence type="ECO:0000259" key="6">
    <source>
        <dbReference type="Pfam" id="PF12698"/>
    </source>
</evidence>
<dbReference type="InterPro" id="IPR013525">
    <property type="entry name" value="ABC2_TM"/>
</dbReference>
<dbReference type="GO" id="GO:0016020">
    <property type="term" value="C:membrane"/>
    <property type="evidence" value="ECO:0007669"/>
    <property type="project" value="UniProtKB-SubCell"/>
</dbReference>
<reference evidence="7" key="1">
    <citation type="submission" date="2022-05" db="EMBL/GenBank/DDBJ databases">
        <title>Comparative genomics of Staphylococcus equorum isolates.</title>
        <authorList>
            <person name="Luelf R.H."/>
        </authorList>
    </citation>
    <scope>NUCLEOTIDE SEQUENCE</scope>
    <source>
        <strain evidence="7">TMW 2.2497</strain>
    </source>
</reference>
<dbReference type="Pfam" id="PF12698">
    <property type="entry name" value="ABC2_membrane_3"/>
    <property type="match status" value="1"/>
</dbReference>
<evidence type="ECO:0000256" key="2">
    <source>
        <dbReference type="ARBA" id="ARBA00022692"/>
    </source>
</evidence>
<sequence length="307" mass="35468">MIQPYLFIVVVKQWKQYVLLTILLLFTLLAVWGVYKTLNQSFQIPVAVQDQERSSSSKKLIEGIDNNEFVKIEHVPLDEAYIEERVTRKEAVVSLQIPENYSDKLHSNNLKNALTLYGRDDFIGDITLEMISRSLYEQQIPNIVKSHLEDNGRDYSLNTVNKKLNQETPESKIAHYVINHSSNTSISLSIVFAILLCVSSVQIVLHQRLKQNGALARLFMFRYSRLKLFGTYAIAHTIILMIFLSLTTIVFQQNLSLIFYVKSLLVILIYELGVAWLLFKVNTLSHRLFMTLIYALVMSLIYIFIQL</sequence>
<dbReference type="KEGG" id="seqo:SE1039_23420"/>
<feature type="transmembrane region" description="Helical" evidence="5">
    <location>
        <begin position="17"/>
        <end position="35"/>
    </location>
</feature>
<evidence type="ECO:0000256" key="3">
    <source>
        <dbReference type="ARBA" id="ARBA00022989"/>
    </source>
</evidence>
<comment type="caution">
    <text evidence="7">The sequence shown here is derived from an EMBL/GenBank/DDBJ whole genome shotgun (WGS) entry which is preliminary data.</text>
</comment>
<dbReference type="GO" id="GO:0140359">
    <property type="term" value="F:ABC-type transporter activity"/>
    <property type="evidence" value="ECO:0007669"/>
    <property type="project" value="InterPro"/>
</dbReference>
<gene>
    <name evidence="7" type="ORF">M4L89_04115</name>
</gene>
<accession>A0A9X4L2T0</accession>
<dbReference type="Proteomes" id="UP001152422">
    <property type="component" value="Unassembled WGS sequence"/>
</dbReference>
<evidence type="ECO:0000256" key="5">
    <source>
        <dbReference type="SAM" id="Phobius"/>
    </source>
</evidence>
<dbReference type="AlphaFoldDB" id="A0A9X4L2T0"/>
<keyword evidence="4 5" id="KW-0472">Membrane</keyword>
<evidence type="ECO:0000256" key="1">
    <source>
        <dbReference type="ARBA" id="ARBA00004141"/>
    </source>
</evidence>
<name>A0A9X4L2T0_9STAP</name>
<evidence type="ECO:0000313" key="7">
    <source>
        <dbReference type="EMBL" id="MDG0845402.1"/>
    </source>
</evidence>
<dbReference type="GeneID" id="69847429"/>
<feature type="transmembrane region" description="Helical" evidence="5">
    <location>
        <begin position="186"/>
        <end position="205"/>
    </location>
</feature>
<feature type="domain" description="ABC-2 type transporter transmembrane" evidence="6">
    <location>
        <begin position="20"/>
        <end position="304"/>
    </location>
</feature>
<dbReference type="RefSeq" id="WP_021338861.1">
    <property type="nucleotide sequence ID" value="NZ_CP013114.1"/>
</dbReference>
<dbReference type="Gene3D" id="3.40.1710.10">
    <property type="entry name" value="abc type-2 transporter like domain"/>
    <property type="match status" value="1"/>
</dbReference>
<comment type="subcellular location">
    <subcellularLocation>
        <location evidence="1">Membrane</location>
        <topology evidence="1">Multi-pass membrane protein</topology>
    </subcellularLocation>
</comment>
<evidence type="ECO:0000313" key="8">
    <source>
        <dbReference type="Proteomes" id="UP001152422"/>
    </source>
</evidence>
<dbReference type="EMBL" id="JAMBQA010000002">
    <property type="protein sequence ID" value="MDG0845402.1"/>
    <property type="molecule type" value="Genomic_DNA"/>
</dbReference>
<feature type="transmembrane region" description="Helical" evidence="5">
    <location>
        <begin position="288"/>
        <end position="305"/>
    </location>
</feature>
<keyword evidence="8" id="KW-1185">Reference proteome</keyword>
<evidence type="ECO:0000256" key="4">
    <source>
        <dbReference type="ARBA" id="ARBA00023136"/>
    </source>
</evidence>
<organism evidence="7 8">
    <name type="scientific">Staphylococcus equorum</name>
    <dbReference type="NCBI Taxonomy" id="246432"/>
    <lineage>
        <taxon>Bacteria</taxon>
        <taxon>Bacillati</taxon>
        <taxon>Bacillota</taxon>
        <taxon>Bacilli</taxon>
        <taxon>Bacillales</taxon>
        <taxon>Staphylococcaceae</taxon>
        <taxon>Staphylococcus</taxon>
    </lineage>
</organism>
<feature type="transmembrane region" description="Helical" evidence="5">
    <location>
        <begin position="257"/>
        <end position="279"/>
    </location>
</feature>
<feature type="transmembrane region" description="Helical" evidence="5">
    <location>
        <begin position="226"/>
        <end position="251"/>
    </location>
</feature>